<feature type="domain" description="DUF305" evidence="3">
    <location>
        <begin position="87"/>
        <end position="212"/>
    </location>
</feature>
<feature type="compositionally biased region" description="Pro residues" evidence="1">
    <location>
        <begin position="25"/>
        <end position="47"/>
    </location>
</feature>
<evidence type="ECO:0000256" key="2">
    <source>
        <dbReference type="SAM" id="SignalP"/>
    </source>
</evidence>
<keyword evidence="2" id="KW-0732">Signal</keyword>
<dbReference type="Pfam" id="PF03713">
    <property type="entry name" value="DUF305"/>
    <property type="match status" value="1"/>
</dbReference>
<dbReference type="Gene3D" id="1.20.1260.10">
    <property type="match status" value="1"/>
</dbReference>
<proteinExistence type="predicted"/>
<dbReference type="RefSeq" id="WP_204011646.1">
    <property type="nucleotide sequence ID" value="NZ_BOOZ01000033.1"/>
</dbReference>
<evidence type="ECO:0000313" key="4">
    <source>
        <dbReference type="EMBL" id="GIJ11517.1"/>
    </source>
</evidence>
<dbReference type="EMBL" id="BOOZ01000033">
    <property type="protein sequence ID" value="GIJ11517.1"/>
    <property type="molecule type" value="Genomic_DNA"/>
</dbReference>
<dbReference type="Proteomes" id="UP000647017">
    <property type="component" value="Unassembled WGS sequence"/>
</dbReference>
<evidence type="ECO:0000313" key="5">
    <source>
        <dbReference type="Proteomes" id="UP000647017"/>
    </source>
</evidence>
<keyword evidence="5" id="KW-1185">Reference proteome</keyword>
<dbReference type="InterPro" id="IPR005183">
    <property type="entry name" value="DUF305_CopM-like"/>
</dbReference>
<name>A0ABQ4I0W7_9ACTN</name>
<reference evidence="4 5" key="1">
    <citation type="submission" date="2021-01" db="EMBL/GenBank/DDBJ databases">
        <title>Whole genome shotgun sequence of Verrucosispora andamanensis NBRC 109075.</title>
        <authorList>
            <person name="Komaki H."/>
            <person name="Tamura T."/>
        </authorList>
    </citation>
    <scope>NUCLEOTIDE SEQUENCE [LARGE SCALE GENOMIC DNA]</scope>
    <source>
        <strain evidence="4 5">NBRC 109075</strain>
    </source>
</reference>
<evidence type="ECO:0000259" key="3">
    <source>
        <dbReference type="Pfam" id="PF03713"/>
    </source>
</evidence>
<gene>
    <name evidence="4" type="ORF">Van01_47310</name>
</gene>
<feature type="chain" id="PRO_5045394833" description="DUF305 domain-containing protein" evidence="2">
    <location>
        <begin position="22"/>
        <end position="249"/>
    </location>
</feature>
<feature type="compositionally biased region" description="Low complexity" evidence="1">
    <location>
        <begin position="233"/>
        <end position="249"/>
    </location>
</feature>
<dbReference type="InterPro" id="IPR012347">
    <property type="entry name" value="Ferritin-like"/>
</dbReference>
<feature type="region of interest" description="Disordered" evidence="1">
    <location>
        <begin position="23"/>
        <end position="66"/>
    </location>
</feature>
<accession>A0ABQ4I0W7</accession>
<dbReference type="PROSITE" id="PS51257">
    <property type="entry name" value="PROKAR_LIPOPROTEIN"/>
    <property type="match status" value="1"/>
</dbReference>
<protein>
    <recommendedName>
        <fullName evidence="3">DUF305 domain-containing protein</fullName>
    </recommendedName>
</protein>
<organism evidence="4 5">
    <name type="scientific">Micromonospora andamanensis</name>
    <dbReference type="NCBI Taxonomy" id="1287068"/>
    <lineage>
        <taxon>Bacteria</taxon>
        <taxon>Bacillati</taxon>
        <taxon>Actinomycetota</taxon>
        <taxon>Actinomycetes</taxon>
        <taxon>Micromonosporales</taxon>
        <taxon>Micromonosporaceae</taxon>
        <taxon>Micromonospora</taxon>
    </lineage>
</organism>
<comment type="caution">
    <text evidence="4">The sequence shown here is derived from an EMBL/GenBank/DDBJ whole genome shotgun (WGS) entry which is preliminary data.</text>
</comment>
<feature type="compositionally biased region" description="Low complexity" evidence="1">
    <location>
        <begin position="48"/>
        <end position="57"/>
    </location>
</feature>
<sequence length="249" mass="25621">MRATRAVLLATVLLVTGCAAGAPPSTAPPPTPGTPPPLLTGSPPAPAAEPAVPGGSPTTAFPGAAGQFNGTDTAWLQLTVAMAERLLPMLALVPNRATDPSWERLTARIEATERTHLTRSRRLLADSGAPAANPHEGHDMPGMVTDAELTALRSVTGRAFNQLLAGHLRAHLTQAVRIAKAERQGGAHPATTALAAAVVRAGTADLARLDQLDTASQYRQAEVAQPARRDRATATTPTTTAISPTTSAT</sequence>
<evidence type="ECO:0000256" key="1">
    <source>
        <dbReference type="SAM" id="MobiDB-lite"/>
    </source>
</evidence>
<feature type="signal peptide" evidence="2">
    <location>
        <begin position="1"/>
        <end position="21"/>
    </location>
</feature>
<feature type="region of interest" description="Disordered" evidence="1">
    <location>
        <begin position="220"/>
        <end position="249"/>
    </location>
</feature>